<dbReference type="Pfam" id="PF00215">
    <property type="entry name" value="OMPdecase"/>
    <property type="match status" value="1"/>
</dbReference>
<dbReference type="SMART" id="SM00934">
    <property type="entry name" value="OMPdecase"/>
    <property type="match status" value="1"/>
</dbReference>
<feature type="domain" description="Orotidine 5'-phosphate decarboxylase" evidence="12">
    <location>
        <begin position="13"/>
        <end position="226"/>
    </location>
</feature>
<evidence type="ECO:0000256" key="10">
    <source>
        <dbReference type="PIRSR" id="PIRSR614732-2"/>
    </source>
</evidence>
<comment type="catalytic activity">
    <reaction evidence="8 11">
        <text>orotidine 5'-phosphate + H(+) = UMP + CO2</text>
        <dbReference type="Rhea" id="RHEA:11596"/>
        <dbReference type="ChEBI" id="CHEBI:15378"/>
        <dbReference type="ChEBI" id="CHEBI:16526"/>
        <dbReference type="ChEBI" id="CHEBI:57538"/>
        <dbReference type="ChEBI" id="CHEBI:57865"/>
        <dbReference type="EC" id="4.1.1.23"/>
    </reaction>
</comment>
<dbReference type="SUPFAM" id="SSF51366">
    <property type="entry name" value="Ribulose-phoshate binding barrel"/>
    <property type="match status" value="1"/>
</dbReference>
<gene>
    <name evidence="13" type="ORF">ENJ61_04825</name>
</gene>
<evidence type="ECO:0000256" key="4">
    <source>
        <dbReference type="ARBA" id="ARBA00021923"/>
    </source>
</evidence>
<evidence type="ECO:0000256" key="6">
    <source>
        <dbReference type="ARBA" id="ARBA00022975"/>
    </source>
</evidence>
<dbReference type="PROSITE" id="PS00156">
    <property type="entry name" value="OMPDECASE"/>
    <property type="match status" value="1"/>
</dbReference>
<feature type="binding site" evidence="10">
    <location>
        <position position="211"/>
    </location>
    <ligand>
        <name>substrate</name>
    </ligand>
</feature>
<evidence type="ECO:0000256" key="2">
    <source>
        <dbReference type="ARBA" id="ARBA00004861"/>
    </source>
</evidence>
<dbReference type="GO" id="GO:0044205">
    <property type="term" value="P:'de novo' UMP biosynthetic process"/>
    <property type="evidence" value="ECO:0007669"/>
    <property type="project" value="UniProtKB-UniPathway"/>
</dbReference>
<evidence type="ECO:0000256" key="5">
    <source>
        <dbReference type="ARBA" id="ARBA00022793"/>
    </source>
</evidence>
<organism evidence="13">
    <name type="scientific">Aquifex aeolicus</name>
    <dbReference type="NCBI Taxonomy" id="63363"/>
    <lineage>
        <taxon>Bacteria</taxon>
        <taxon>Pseudomonadati</taxon>
        <taxon>Aquificota</taxon>
        <taxon>Aquificia</taxon>
        <taxon>Aquificales</taxon>
        <taxon>Aquificaceae</taxon>
        <taxon>Aquifex</taxon>
    </lineage>
</organism>
<dbReference type="NCBIfam" id="NF001273">
    <property type="entry name" value="PRK00230.1"/>
    <property type="match status" value="1"/>
</dbReference>
<dbReference type="InterPro" id="IPR014732">
    <property type="entry name" value="OMPdecase"/>
</dbReference>
<evidence type="ECO:0000259" key="12">
    <source>
        <dbReference type="SMART" id="SM00934"/>
    </source>
</evidence>
<evidence type="ECO:0000256" key="7">
    <source>
        <dbReference type="ARBA" id="ARBA00023239"/>
    </source>
</evidence>
<evidence type="ECO:0000256" key="11">
    <source>
        <dbReference type="RuleBase" id="RU000512"/>
    </source>
</evidence>
<dbReference type="InterPro" id="IPR013785">
    <property type="entry name" value="Aldolase_TIM"/>
</dbReference>
<dbReference type="PANTHER" id="PTHR32119">
    <property type="entry name" value="OROTIDINE 5'-PHOSPHATE DECARBOXYLASE"/>
    <property type="match status" value="1"/>
</dbReference>
<keyword evidence="5 11" id="KW-0210">Decarboxylase</keyword>
<feature type="binding site" evidence="10">
    <location>
        <position position="210"/>
    </location>
    <ligand>
        <name>substrate</name>
    </ligand>
</feature>
<dbReference type="Proteomes" id="UP000885792">
    <property type="component" value="Unassembled WGS sequence"/>
</dbReference>
<name>A0A7C5Q280_AQUAO</name>
<dbReference type="InterPro" id="IPR018089">
    <property type="entry name" value="OMPdecase_AS"/>
</dbReference>
<evidence type="ECO:0000313" key="13">
    <source>
        <dbReference type="EMBL" id="HHJ64214.1"/>
    </source>
</evidence>
<feature type="binding site" evidence="10">
    <location>
        <position position="40"/>
    </location>
    <ligand>
        <name>substrate</name>
    </ligand>
</feature>
<feature type="active site" description="For OMPdecase activity" evidence="9">
    <location>
        <position position="72"/>
    </location>
</feature>
<reference evidence="13" key="1">
    <citation type="journal article" date="2020" name="mSystems">
        <title>Genome- and Community-Level Interaction Insights into Carbon Utilization and Element Cycling Functions of Hydrothermarchaeota in Hydrothermal Sediment.</title>
        <authorList>
            <person name="Zhou Z."/>
            <person name="Liu Y."/>
            <person name="Xu W."/>
            <person name="Pan J."/>
            <person name="Luo Z.H."/>
            <person name="Li M."/>
        </authorList>
    </citation>
    <scope>NUCLEOTIDE SEQUENCE [LARGE SCALE GENOMIC DNA]</scope>
    <source>
        <strain evidence="13">HyVt-501</strain>
    </source>
</reference>
<sequence length="240" mass="26304">MNGEKRLSASMPKLCVALDVDLEAARRLLGELSDLPLVFKVGPGALLEGGLSLPRTIKELGRELFLDLKLHDIPNTVSLAVQRAEELGADYLTLHTIGGEEMLRAAVSVRRRTKLIGVTLLTSHGGDLLRLLRMNFQDPAEVVVHLARLARRAGLDGVVCSAAEVRRVKEETSLITVVPGVRISERRDDQVRVSTPQFAVREGADLIVMGRDVYRSDNPRRTVERLLEVLGEEGASEGAF</sequence>
<dbReference type="CDD" id="cd04725">
    <property type="entry name" value="OMP_decarboxylase_like"/>
    <property type="match status" value="1"/>
</dbReference>
<comment type="caution">
    <text evidence="13">The sequence shown here is derived from an EMBL/GenBank/DDBJ whole genome shotgun (WGS) entry which is preliminary data.</text>
</comment>
<proteinExistence type="inferred from homology"/>
<feature type="binding site" evidence="10">
    <location>
        <position position="19"/>
    </location>
    <ligand>
        <name>substrate</name>
    </ligand>
</feature>
<dbReference type="InterPro" id="IPR011060">
    <property type="entry name" value="RibuloseP-bd_barrel"/>
</dbReference>
<evidence type="ECO:0000256" key="9">
    <source>
        <dbReference type="PIRSR" id="PIRSR614732-1"/>
    </source>
</evidence>
<dbReference type="GO" id="GO:0006207">
    <property type="term" value="P:'de novo' pyrimidine nucleobase biosynthetic process"/>
    <property type="evidence" value="ECO:0007669"/>
    <property type="project" value="InterPro"/>
</dbReference>
<dbReference type="EC" id="4.1.1.23" evidence="3 11"/>
<comment type="pathway">
    <text evidence="2 11">Pyrimidine metabolism; UMP biosynthesis via de novo pathway; UMP from orotate: step 2/2.</text>
</comment>
<evidence type="ECO:0000256" key="8">
    <source>
        <dbReference type="ARBA" id="ARBA00049157"/>
    </source>
</evidence>
<keyword evidence="7 11" id="KW-0456">Lyase</keyword>
<feature type="binding site" evidence="10">
    <location>
        <position position="122"/>
    </location>
    <ligand>
        <name>substrate</name>
    </ligand>
</feature>
<protein>
    <recommendedName>
        <fullName evidence="4 11">Orotidine 5'-phosphate decarboxylase</fullName>
        <ecNumber evidence="3 11">4.1.1.23</ecNumber>
    </recommendedName>
</protein>
<dbReference type="PANTHER" id="PTHR32119:SF2">
    <property type="entry name" value="OROTIDINE 5'-PHOSPHATE DECARBOXYLASE"/>
    <property type="match status" value="1"/>
</dbReference>
<dbReference type="Gene3D" id="3.20.20.70">
    <property type="entry name" value="Aldolase class I"/>
    <property type="match status" value="1"/>
</dbReference>
<feature type="binding site" evidence="10">
    <location>
        <position position="190"/>
    </location>
    <ligand>
        <name>substrate</name>
    </ligand>
</feature>
<comment type="function">
    <text evidence="1">Catalyzes the decarboxylation of orotidine 5'-monophosphate (OMP) to uridine 5'-monophosphate (UMP).</text>
</comment>
<dbReference type="InterPro" id="IPR001754">
    <property type="entry name" value="OMPdeCOase_dom"/>
</dbReference>
<feature type="active site" description="For OMPdecase activity" evidence="9">
    <location>
        <position position="67"/>
    </location>
</feature>
<dbReference type="GO" id="GO:0004590">
    <property type="term" value="F:orotidine-5'-phosphate decarboxylase activity"/>
    <property type="evidence" value="ECO:0007669"/>
    <property type="project" value="UniProtKB-EC"/>
</dbReference>
<dbReference type="NCBIfam" id="TIGR01740">
    <property type="entry name" value="pyrF"/>
    <property type="match status" value="1"/>
</dbReference>
<dbReference type="UniPathway" id="UPA00070">
    <property type="reaction ID" value="UER00120"/>
</dbReference>
<evidence type="ECO:0000256" key="1">
    <source>
        <dbReference type="ARBA" id="ARBA00002356"/>
    </source>
</evidence>
<dbReference type="GO" id="GO:0005829">
    <property type="term" value="C:cytosol"/>
    <property type="evidence" value="ECO:0007669"/>
    <property type="project" value="TreeGrafter"/>
</dbReference>
<feature type="active site" description="For OMPdecase activity" evidence="9">
    <location>
        <position position="69"/>
    </location>
</feature>
<accession>A0A7C5Q280</accession>
<dbReference type="AlphaFoldDB" id="A0A7C5Q280"/>
<comment type="similarity">
    <text evidence="11">Belongs to the OMP decarboxylase family.</text>
</comment>
<dbReference type="EMBL" id="DRNB01000175">
    <property type="protein sequence ID" value="HHJ64214.1"/>
    <property type="molecule type" value="Genomic_DNA"/>
</dbReference>
<keyword evidence="6 11" id="KW-0665">Pyrimidine biosynthesis</keyword>
<feature type="binding site" evidence="10">
    <location>
        <position position="182"/>
    </location>
    <ligand>
        <name>substrate</name>
    </ligand>
</feature>
<evidence type="ECO:0000256" key="3">
    <source>
        <dbReference type="ARBA" id="ARBA00012321"/>
    </source>
</evidence>